<proteinExistence type="predicted"/>
<accession>X1EN40</accession>
<dbReference type="AlphaFoldDB" id="X1EN40"/>
<protein>
    <submittedName>
        <fullName evidence="1">Uncharacterized protein</fullName>
    </submittedName>
</protein>
<comment type="caution">
    <text evidence="1">The sequence shown here is derived from an EMBL/GenBank/DDBJ whole genome shotgun (WGS) entry which is preliminary data.</text>
</comment>
<reference evidence="1" key="1">
    <citation type="journal article" date="2014" name="Front. Microbiol.">
        <title>High frequency of phylogenetically diverse reductive dehalogenase-homologous genes in deep subseafloor sedimentary metagenomes.</title>
        <authorList>
            <person name="Kawai M."/>
            <person name="Futagami T."/>
            <person name="Toyoda A."/>
            <person name="Takaki Y."/>
            <person name="Nishi S."/>
            <person name="Hori S."/>
            <person name="Arai W."/>
            <person name="Tsubouchi T."/>
            <person name="Morono Y."/>
            <person name="Uchiyama I."/>
            <person name="Ito T."/>
            <person name="Fujiyama A."/>
            <person name="Inagaki F."/>
            <person name="Takami H."/>
        </authorList>
    </citation>
    <scope>NUCLEOTIDE SEQUENCE</scope>
    <source>
        <strain evidence="1">Expedition CK06-06</strain>
    </source>
</reference>
<sequence length="200" mass="22988">GDGILDGVEMDLLVRGTEKIDVQDFYNCSDQGISCQIEDVNEFSLEIPDRGRVYDANMMMQIDSGDTLIGKGNVSIEFFIKIRDWEKTIFTYQEDFDINDNFQYKKTLDLSNLVANGIIREYYQKYFLRVKIQDTHPNDTFYISEFCIETDTFIQAGHLDTNAWLTDPALSDSDLDGWTDGYQIFTSLTNPLNKDTDGDN</sequence>
<gene>
    <name evidence="1" type="ORF">S01H4_59645</name>
</gene>
<evidence type="ECO:0000313" key="1">
    <source>
        <dbReference type="EMBL" id="GAH10058.1"/>
    </source>
</evidence>
<dbReference type="EMBL" id="BART01035011">
    <property type="protein sequence ID" value="GAH10058.1"/>
    <property type="molecule type" value="Genomic_DNA"/>
</dbReference>
<organism evidence="1">
    <name type="scientific">marine sediment metagenome</name>
    <dbReference type="NCBI Taxonomy" id="412755"/>
    <lineage>
        <taxon>unclassified sequences</taxon>
        <taxon>metagenomes</taxon>
        <taxon>ecological metagenomes</taxon>
    </lineage>
</organism>
<name>X1EN40_9ZZZZ</name>
<feature type="non-terminal residue" evidence="1">
    <location>
        <position position="200"/>
    </location>
</feature>
<feature type="non-terminal residue" evidence="1">
    <location>
        <position position="1"/>
    </location>
</feature>